<evidence type="ECO:0000313" key="1">
    <source>
        <dbReference type="EMBL" id="SIR52280.1"/>
    </source>
</evidence>
<dbReference type="PANTHER" id="PTHR39328:SF1">
    <property type="entry name" value="BLL2871 PROTEIN"/>
    <property type="match status" value="1"/>
</dbReference>
<dbReference type="SUPFAM" id="SSF56235">
    <property type="entry name" value="N-terminal nucleophile aminohydrolases (Ntn hydrolases)"/>
    <property type="match status" value="1"/>
</dbReference>
<dbReference type="InterPro" id="IPR010430">
    <property type="entry name" value="DUF1028"/>
</dbReference>
<comment type="caution">
    <text evidence="1">The sequence shown here is derived from an EMBL/GenBank/DDBJ whole genome shotgun (WGS) entry which is preliminary data.</text>
</comment>
<name>A0A9X8RA09_9BACI</name>
<proteinExistence type="predicted"/>
<dbReference type="InterPro" id="IPR029055">
    <property type="entry name" value="Ntn_hydrolases_N"/>
</dbReference>
<evidence type="ECO:0000313" key="2">
    <source>
        <dbReference type="Proteomes" id="UP000185829"/>
    </source>
</evidence>
<dbReference type="Proteomes" id="UP000185829">
    <property type="component" value="Unassembled WGS sequence"/>
</dbReference>
<sequence>MKRIMLVAPYFLKGGLKMNITSTFSVAGRCSRTGALGAIVTSSSPAVGARCPWVKSNIGVILTQNVTDPRLADIGLSALEKGYGAQASIRTMVAASDFPDFRQLAVVDTNGESSVFTGEKALGVHGDYYADNVASIGNLLSNPEIPKAMGQHFLERKDLSLPERLISALELGFNMGGELDQEHSIALLVYHPDTPFAYVDLRVDYSDDPLNDLKKLWEIYSPQAENYKSRAIEPELAPSYGVKGDE</sequence>
<protein>
    <submittedName>
        <fullName evidence="1">Uncharacterized conserved protein, Ntn-hydrolase superfamily</fullName>
    </submittedName>
</protein>
<dbReference type="Pfam" id="PF06267">
    <property type="entry name" value="DUF1028"/>
    <property type="match status" value="1"/>
</dbReference>
<dbReference type="AlphaFoldDB" id="A0A9X8RA09"/>
<dbReference type="PANTHER" id="PTHR39328">
    <property type="entry name" value="BLL2871 PROTEIN"/>
    <property type="match status" value="1"/>
</dbReference>
<accession>A0A9X8RA09</accession>
<dbReference type="Gene3D" id="3.60.20.10">
    <property type="entry name" value="Glutamine Phosphoribosylpyrophosphate, subunit 1, domain 1"/>
    <property type="match status" value="1"/>
</dbReference>
<reference evidence="1 2" key="1">
    <citation type="submission" date="2017-01" db="EMBL/GenBank/DDBJ databases">
        <authorList>
            <person name="Varghese N."/>
            <person name="Submissions S."/>
        </authorList>
    </citation>
    <scope>NUCLEOTIDE SEQUENCE [LARGE SCALE GENOMIC DNA]</scope>
    <source>
        <strain evidence="1 2">RUG2-6</strain>
    </source>
</reference>
<organism evidence="1 2">
    <name type="scientific">Peribacillus simplex</name>
    <dbReference type="NCBI Taxonomy" id="1478"/>
    <lineage>
        <taxon>Bacteria</taxon>
        <taxon>Bacillati</taxon>
        <taxon>Bacillota</taxon>
        <taxon>Bacilli</taxon>
        <taxon>Bacillales</taxon>
        <taxon>Bacillaceae</taxon>
        <taxon>Peribacillus</taxon>
    </lineage>
</organism>
<dbReference type="EMBL" id="FTMX01000004">
    <property type="protein sequence ID" value="SIR52280.1"/>
    <property type="molecule type" value="Genomic_DNA"/>
</dbReference>
<gene>
    <name evidence="1" type="ORF">SAMN05878482_104122</name>
</gene>